<feature type="region of interest" description="Disordered" evidence="1">
    <location>
        <begin position="411"/>
        <end position="433"/>
    </location>
</feature>
<name>D8Q5U2_SCHCM</name>
<dbReference type="InParanoid" id="D8Q5U2"/>
<organism evidence="3">
    <name type="scientific">Schizophyllum commune (strain H4-8 / FGSC 9210)</name>
    <name type="common">Split gill fungus</name>
    <dbReference type="NCBI Taxonomy" id="578458"/>
    <lineage>
        <taxon>Eukaryota</taxon>
        <taxon>Fungi</taxon>
        <taxon>Dikarya</taxon>
        <taxon>Basidiomycota</taxon>
        <taxon>Agaricomycotina</taxon>
        <taxon>Agaricomycetes</taxon>
        <taxon>Agaricomycetidae</taxon>
        <taxon>Agaricales</taxon>
        <taxon>Schizophyllaceae</taxon>
        <taxon>Schizophyllum</taxon>
    </lineage>
</organism>
<feature type="compositionally biased region" description="Basic residues" evidence="1">
    <location>
        <begin position="901"/>
        <end position="914"/>
    </location>
</feature>
<sequence length="1034" mass="115470">MAPLTARKLHQRLASALGHDHFLAGLKDSVERVHAAGSENIDPALLAAHTRRCDSRCARCRDEIATLKADLNDLLGQNSALLDEVASLHATMSETTQSLIAKTDRVKDLERKNRRLTKKNRSLTDDVTAADKRTQRVKRSKRSAADGHEAQLSALRTKLDDELTAHAADVAGLEAQLANITHQLEIAISSRNRLRGAAAAHRRDKSIMRKQIKRLLVTLRKVRTVLHDLQEKLVFTPKKGHQYSPTSRWLGRQLMRYGVKPHWLDSAVKDVAFAFGIRIKGRFLSRRTAGAVKLELGMWSLLQLGKEIKDCMAFVCSSDGTSHKKIQYESTCISLRAPTYEPDVNDEDPSTWKPVTRFVALTSALRHTAEAQQEGKRKLGEKIAEIYNSSPLAQADGKMDGDEWLIKQVGQNKDHAADGRKETTATGEAKEKAVTRRLEEEEAANIDFQMLLRRVMSLTQQEMRAAVGEDRALSDIGYDERCQIALSLLKSKLGHDMYLRLHADRSRQAFLTMFIFGGCGAHKDLNAFKYGTDAISKLWKSKTLASPQPILLPNKAFDAVINLPHAGDSEAPSSSDARLLALSASASGGVKCAAIWGAIFRNKDDKKGYQEHGRTLVHSFKTELHGSAFISSANIADTNNTRYQSHGKTAIELVTYDHEYRSTIETICQGKTNGGQPNHMEALALRALDFRQPGWTLSLWAHKHGEPRNLLDTVKLHRRIPSFCDELGDHPERLFDESTSYKHQTLFGAPLTDRQFFAKARLLRGELGDDVLRVISAMFHGAADGWRQFTAEFAPDGPIDRLSADQRRMLFIPATNDHNEGALGSWRLYIRHNPCSTPATFSALERANRNDSEAFITKVYTEALETFVMQSARIQGASGEMKKFKQALAAQSREKAAAQDRKRKQAEKRSKQRRQHLESVGLEMREDSVRHMGVKALREQLELYRDVVGDLVTKKLKWSLELKGKDNMLAQTLAALSRYKLSDGEAESGAAESPEAQQACPEAMDVDPVQEGGLVSEDECMGEDEEDLMDTDFF</sequence>
<proteinExistence type="predicted"/>
<dbReference type="SUPFAM" id="SSF90257">
    <property type="entry name" value="Myosin rod fragments"/>
    <property type="match status" value="1"/>
</dbReference>
<evidence type="ECO:0000313" key="2">
    <source>
        <dbReference type="EMBL" id="EFI97467.1"/>
    </source>
</evidence>
<dbReference type="AlphaFoldDB" id="D8Q5U2"/>
<protein>
    <submittedName>
        <fullName evidence="2">Uncharacterized protein</fullName>
    </submittedName>
</protein>
<feature type="region of interest" description="Disordered" evidence="1">
    <location>
        <begin position="885"/>
        <end position="924"/>
    </location>
</feature>
<evidence type="ECO:0000256" key="1">
    <source>
        <dbReference type="SAM" id="MobiDB-lite"/>
    </source>
</evidence>
<dbReference type="Proteomes" id="UP000007431">
    <property type="component" value="Unassembled WGS sequence"/>
</dbReference>
<dbReference type="RefSeq" id="XP_003032370.1">
    <property type="nucleotide sequence ID" value="XM_003032324.1"/>
</dbReference>
<accession>D8Q5U2</accession>
<dbReference type="VEuPathDB" id="FungiDB:SCHCODRAFT_02667573"/>
<dbReference type="HOGENOM" id="CLU_292244_0_0_1"/>
<feature type="compositionally biased region" description="Basic and acidic residues" evidence="1">
    <location>
        <begin position="412"/>
        <end position="433"/>
    </location>
</feature>
<reference evidence="2 3" key="1">
    <citation type="journal article" date="2010" name="Nat. Biotechnol.">
        <title>Genome sequence of the model mushroom Schizophyllum commune.</title>
        <authorList>
            <person name="Ohm R.A."/>
            <person name="de Jong J.F."/>
            <person name="Lugones L.G."/>
            <person name="Aerts A."/>
            <person name="Kothe E."/>
            <person name="Stajich J.E."/>
            <person name="de Vries R.P."/>
            <person name="Record E."/>
            <person name="Levasseur A."/>
            <person name="Baker S.E."/>
            <person name="Bartholomew K.A."/>
            <person name="Coutinho P.M."/>
            <person name="Erdmann S."/>
            <person name="Fowler T.J."/>
            <person name="Gathman A.C."/>
            <person name="Lombard V."/>
            <person name="Henrissat B."/>
            <person name="Knabe N."/>
            <person name="Kuees U."/>
            <person name="Lilly W.W."/>
            <person name="Lindquist E."/>
            <person name="Lucas S."/>
            <person name="Magnuson J.K."/>
            <person name="Piumi F."/>
            <person name="Raudaskoski M."/>
            <person name="Salamov A."/>
            <person name="Schmutz J."/>
            <person name="Schwarze F.W.M.R."/>
            <person name="vanKuyk P.A."/>
            <person name="Horton J.S."/>
            <person name="Grigoriev I.V."/>
            <person name="Woesten H.A.B."/>
        </authorList>
    </citation>
    <scope>NUCLEOTIDE SEQUENCE [LARGE SCALE GENOMIC DNA]</scope>
    <source>
        <strain evidence="3">H4-8 / FGSC 9210</strain>
    </source>
</reference>
<keyword evidence="3" id="KW-1185">Reference proteome</keyword>
<feature type="region of interest" description="Disordered" evidence="1">
    <location>
        <begin position="113"/>
        <end position="148"/>
    </location>
</feature>
<dbReference type="eggNOG" id="ENOG502SI1J">
    <property type="taxonomic scope" value="Eukaryota"/>
</dbReference>
<dbReference type="GeneID" id="9596456"/>
<evidence type="ECO:0000313" key="3">
    <source>
        <dbReference type="Proteomes" id="UP000007431"/>
    </source>
</evidence>
<dbReference type="KEGG" id="scm:SCHCO_02667573"/>
<gene>
    <name evidence="2" type="ORF">SCHCODRAFT_109337</name>
</gene>
<dbReference type="EMBL" id="GL377306">
    <property type="protein sequence ID" value="EFI97467.1"/>
    <property type="molecule type" value="Genomic_DNA"/>
</dbReference>
<feature type="non-terminal residue" evidence="2">
    <location>
        <position position="1034"/>
    </location>
</feature>
<dbReference type="OMA" id="HITCKSA"/>
<dbReference type="OrthoDB" id="3043234at2759"/>